<keyword evidence="1" id="KW-0812">Transmembrane</keyword>
<proteinExistence type="predicted"/>
<dbReference type="OMA" id="WDPENTI"/>
<evidence type="ECO:0000256" key="1">
    <source>
        <dbReference type="SAM" id="Phobius"/>
    </source>
</evidence>
<feature type="transmembrane region" description="Helical" evidence="1">
    <location>
        <begin position="6"/>
        <end position="30"/>
    </location>
</feature>
<name>A0A3G3IEK2_9ARCH</name>
<dbReference type="AlphaFoldDB" id="A0A3G3IEK2"/>
<keyword evidence="1" id="KW-0472">Membrane</keyword>
<dbReference type="RefSeq" id="WP_015503941.1">
    <property type="nucleotide sequence ID" value="NZ_CAYARL010000009.1"/>
</dbReference>
<evidence type="ECO:0000313" key="3">
    <source>
        <dbReference type="Proteomes" id="UP000273278"/>
    </source>
</evidence>
<keyword evidence="1" id="KW-1133">Transmembrane helix</keyword>
<accession>A0A3G3IEK2</accession>
<dbReference type="EMBL" id="CP017686">
    <property type="protein sequence ID" value="AYQ54236.1"/>
    <property type="molecule type" value="Genomic_DNA"/>
</dbReference>
<evidence type="ECO:0000313" key="2">
    <source>
        <dbReference type="EMBL" id="AYQ54236.1"/>
    </source>
</evidence>
<dbReference type="GeneID" id="41320836"/>
<organism evidence="2 3">
    <name type="scientific">Methanomethylophilus alvi</name>
    <dbReference type="NCBI Taxonomy" id="1291540"/>
    <lineage>
        <taxon>Archaea</taxon>
        <taxon>Methanobacteriati</taxon>
        <taxon>Thermoplasmatota</taxon>
        <taxon>Thermoplasmata</taxon>
        <taxon>Methanomassiliicoccales</taxon>
        <taxon>Methanomethylophilaceae</taxon>
        <taxon>Methanomethylophilus</taxon>
    </lineage>
</organism>
<gene>
    <name evidence="2" type="ORF">BKD89_00160</name>
</gene>
<feature type="transmembrane region" description="Helical" evidence="1">
    <location>
        <begin position="37"/>
        <end position="58"/>
    </location>
</feature>
<dbReference type="Proteomes" id="UP000273278">
    <property type="component" value="Chromosome"/>
</dbReference>
<protein>
    <submittedName>
        <fullName evidence="2">Uncharacterized protein</fullName>
    </submittedName>
</protein>
<reference evidence="2 3" key="1">
    <citation type="submission" date="2016-10" db="EMBL/GenBank/DDBJ databases">
        <title>Complete genome of the TMA-utilizing, human hosted archaeon Methanomethylophilus alvus Gen. nov, sp. nov., strain Mx-05, derived from a pure culture.</title>
        <authorList>
            <person name="Brugere J.-F."/>
            <person name="Ben Hania W."/>
            <person name="Chaudhary P.P."/>
            <person name="Gaci N."/>
            <person name="Borrel G."/>
            <person name="Cao Van Tuat L."/>
            <person name="Fardeau M.-L."/>
            <person name="Harris H.M.B."/>
            <person name="O'Toole P.W."/>
            <person name="Ollivier B."/>
        </authorList>
    </citation>
    <scope>NUCLEOTIDE SEQUENCE [LARGE SCALE GENOMIC DNA]</scope>
    <source>
        <strain evidence="2 3">Mx-05</strain>
    </source>
</reference>
<feature type="transmembrane region" description="Helical" evidence="1">
    <location>
        <begin position="78"/>
        <end position="100"/>
    </location>
</feature>
<sequence>MDWTIWEFLTVVIIAFAAVALAAGVFSAYFGKGKNKGYGILLAAVGLIVGLLWLYLIAWSNIEPFCDVAAWDVFYDAIINLIGILVGALVAVGIFLVTVLKS</sequence>